<name>A0A0J9XFJ6_GEOCN</name>
<evidence type="ECO:0000313" key="1">
    <source>
        <dbReference type="EMBL" id="CDO56160.1"/>
    </source>
</evidence>
<dbReference type="EMBL" id="CCBN010000014">
    <property type="protein sequence ID" value="CDO56160.1"/>
    <property type="molecule type" value="Genomic_DNA"/>
</dbReference>
<organism evidence="1 2">
    <name type="scientific">Geotrichum candidum</name>
    <name type="common">Oospora lactis</name>
    <name type="synonym">Dipodascus geotrichum</name>
    <dbReference type="NCBI Taxonomy" id="1173061"/>
    <lineage>
        <taxon>Eukaryota</taxon>
        <taxon>Fungi</taxon>
        <taxon>Dikarya</taxon>
        <taxon>Ascomycota</taxon>
        <taxon>Saccharomycotina</taxon>
        <taxon>Dipodascomycetes</taxon>
        <taxon>Dipodascales</taxon>
        <taxon>Dipodascaceae</taxon>
        <taxon>Geotrichum</taxon>
    </lineage>
</organism>
<proteinExistence type="predicted"/>
<dbReference type="AlphaFoldDB" id="A0A0J9XFJ6"/>
<sequence>MYVINIPHLRWVCTGLGKKAFLVSFQNYPKQVTKKKKKKRKKRKKKTKLKQQQHWIYCWFLGQARVAGKALNRKPPNHPQLFSIITVCFVFTTTKKKNGKLNDKNPPPPISLHSHRSFAIPSFLSSLLRTLASGAAVGTVSAWSALSRLFFLLLPSLPLFCNPHGACGQAKKNAKVKIYK</sequence>
<protein>
    <submittedName>
        <fullName evidence="1">Uncharacterized protein</fullName>
    </submittedName>
</protein>
<comment type="caution">
    <text evidence="1">The sequence shown here is derived from an EMBL/GenBank/DDBJ whole genome shotgun (WGS) entry which is preliminary data.</text>
</comment>
<reference evidence="1" key="1">
    <citation type="submission" date="2014-03" db="EMBL/GenBank/DDBJ databases">
        <authorList>
            <person name="Casaregola S."/>
        </authorList>
    </citation>
    <scope>NUCLEOTIDE SEQUENCE [LARGE SCALE GENOMIC DNA]</scope>
    <source>
        <strain evidence="1">CLIB 918</strain>
    </source>
</reference>
<evidence type="ECO:0000313" key="2">
    <source>
        <dbReference type="Proteomes" id="UP000242525"/>
    </source>
</evidence>
<dbReference type="Proteomes" id="UP000242525">
    <property type="component" value="Unassembled WGS sequence"/>
</dbReference>
<gene>
    <name evidence="1" type="ORF">BN980_GECA14s00279g</name>
</gene>
<accession>A0A0J9XFJ6</accession>
<keyword evidence="2" id="KW-1185">Reference proteome</keyword>